<name>A0A067DPS4_CITSI</name>
<dbReference type="Gene3D" id="3.30.420.40">
    <property type="match status" value="2"/>
</dbReference>
<dbReference type="InterPro" id="IPR018181">
    <property type="entry name" value="Heat_shock_70_CS"/>
</dbReference>
<evidence type="ECO:0000256" key="2">
    <source>
        <dbReference type="ARBA" id="ARBA00022840"/>
    </source>
</evidence>
<dbReference type="Proteomes" id="UP000027120">
    <property type="component" value="Unassembled WGS sequence"/>
</dbReference>
<accession>A0A067DPS4</accession>
<dbReference type="EMBL" id="KK785893">
    <property type="protein sequence ID" value="KDO40601.1"/>
    <property type="molecule type" value="Genomic_DNA"/>
</dbReference>
<dbReference type="AlphaFoldDB" id="A0A067DPS4"/>
<dbReference type="GO" id="GO:0005524">
    <property type="term" value="F:ATP binding"/>
    <property type="evidence" value="ECO:0007669"/>
    <property type="project" value="UniProtKB-KW"/>
</dbReference>
<dbReference type="InterPro" id="IPR043129">
    <property type="entry name" value="ATPase_NBD"/>
</dbReference>
<keyword evidence="4" id="KW-1185">Reference proteome</keyword>
<protein>
    <submittedName>
        <fullName evidence="3">Uncharacterized protein</fullName>
    </submittedName>
</protein>
<keyword evidence="1" id="KW-0547">Nucleotide-binding</keyword>
<dbReference type="GO" id="GO:0044183">
    <property type="term" value="F:protein folding chaperone"/>
    <property type="evidence" value="ECO:0000318"/>
    <property type="project" value="GO_Central"/>
</dbReference>
<dbReference type="SMR" id="A0A067DPS4"/>
<keyword evidence="2" id="KW-0067">ATP-binding</keyword>
<evidence type="ECO:0000256" key="1">
    <source>
        <dbReference type="ARBA" id="ARBA00022741"/>
    </source>
</evidence>
<organism evidence="3 4">
    <name type="scientific">Citrus sinensis</name>
    <name type="common">Sweet orange</name>
    <name type="synonym">Citrus aurantium var. sinensis</name>
    <dbReference type="NCBI Taxonomy" id="2711"/>
    <lineage>
        <taxon>Eukaryota</taxon>
        <taxon>Viridiplantae</taxon>
        <taxon>Streptophyta</taxon>
        <taxon>Embryophyta</taxon>
        <taxon>Tracheophyta</taxon>
        <taxon>Spermatophyta</taxon>
        <taxon>Magnoliopsida</taxon>
        <taxon>eudicotyledons</taxon>
        <taxon>Gunneridae</taxon>
        <taxon>Pentapetalae</taxon>
        <taxon>rosids</taxon>
        <taxon>malvids</taxon>
        <taxon>Sapindales</taxon>
        <taxon>Rutaceae</taxon>
        <taxon>Aurantioideae</taxon>
        <taxon>Citrus</taxon>
    </lineage>
</organism>
<dbReference type="PANTHER" id="PTHR19375">
    <property type="entry name" value="HEAT SHOCK PROTEIN 70KDA"/>
    <property type="match status" value="1"/>
</dbReference>
<dbReference type="PRINTS" id="PR00301">
    <property type="entry name" value="HEATSHOCK70"/>
</dbReference>
<reference evidence="3 4" key="1">
    <citation type="submission" date="2014-04" db="EMBL/GenBank/DDBJ databases">
        <authorList>
            <consortium name="International Citrus Genome Consortium"/>
            <person name="Gmitter F."/>
            <person name="Chen C."/>
            <person name="Farmerie W."/>
            <person name="Harkins T."/>
            <person name="Desany B."/>
            <person name="Mohiuddin M."/>
            <person name="Kodira C."/>
            <person name="Borodovsky M."/>
            <person name="Lomsadze A."/>
            <person name="Burns P."/>
            <person name="Jenkins J."/>
            <person name="Prochnik S."/>
            <person name="Shu S."/>
            <person name="Chapman J."/>
            <person name="Pitluck S."/>
            <person name="Schmutz J."/>
            <person name="Rokhsar D."/>
        </authorList>
    </citation>
    <scope>NUCLEOTIDE SEQUENCE</scope>
</reference>
<dbReference type="InterPro" id="IPR013126">
    <property type="entry name" value="Hsp_70_fam"/>
</dbReference>
<dbReference type="eggNOG" id="KOG0102">
    <property type="taxonomic scope" value="Eukaryota"/>
</dbReference>
<dbReference type="STRING" id="2711.A0A067DPS4"/>
<dbReference type="GO" id="GO:0140662">
    <property type="term" value="F:ATP-dependent protein folding chaperone"/>
    <property type="evidence" value="ECO:0007669"/>
    <property type="project" value="InterPro"/>
</dbReference>
<dbReference type="GO" id="GO:0005737">
    <property type="term" value="C:cytoplasm"/>
    <property type="evidence" value="ECO:0000318"/>
    <property type="project" value="GO_Central"/>
</dbReference>
<evidence type="ECO:0000313" key="3">
    <source>
        <dbReference type="EMBL" id="KDO40601.1"/>
    </source>
</evidence>
<dbReference type="PROSITE" id="PS00297">
    <property type="entry name" value="HSP70_1"/>
    <property type="match status" value="1"/>
</dbReference>
<gene>
    <name evidence="3" type="ORF">CISIN_1g036352mg</name>
</gene>
<dbReference type="eggNOG" id="KOG1043">
    <property type="taxonomic scope" value="Eukaryota"/>
</dbReference>
<dbReference type="GO" id="GO:0005739">
    <property type="term" value="C:mitochondrion"/>
    <property type="evidence" value="ECO:0000318"/>
    <property type="project" value="GO_Central"/>
</dbReference>
<dbReference type="SUPFAM" id="SSF53067">
    <property type="entry name" value="Actin-like ATPase domain"/>
    <property type="match status" value="2"/>
</dbReference>
<evidence type="ECO:0000313" key="4">
    <source>
        <dbReference type="Proteomes" id="UP000027120"/>
    </source>
</evidence>
<proteinExistence type="predicted"/>
<dbReference type="FunFam" id="3.90.640.10:FF:000003">
    <property type="entry name" value="Molecular chaperone DnaK"/>
    <property type="match status" value="1"/>
</dbReference>
<dbReference type="Gene3D" id="3.90.640.10">
    <property type="entry name" value="Actin, Chain A, domain 4"/>
    <property type="match status" value="1"/>
</dbReference>
<dbReference type="GO" id="GO:0042026">
    <property type="term" value="P:protein refolding"/>
    <property type="evidence" value="ECO:0000318"/>
    <property type="project" value="GO_Central"/>
</dbReference>
<dbReference type="GO" id="GO:0016226">
    <property type="term" value="P:iron-sulfur cluster assembly"/>
    <property type="evidence" value="ECO:0000318"/>
    <property type="project" value="GO_Central"/>
</dbReference>
<dbReference type="Pfam" id="PF00012">
    <property type="entry name" value="HSP70"/>
    <property type="match status" value="1"/>
</dbReference>
<dbReference type="GO" id="GO:0031072">
    <property type="term" value="F:heat shock protein binding"/>
    <property type="evidence" value="ECO:0000318"/>
    <property type="project" value="GO_Central"/>
</dbReference>
<dbReference type="GO" id="GO:0016887">
    <property type="term" value="F:ATP hydrolysis activity"/>
    <property type="evidence" value="ECO:0000318"/>
    <property type="project" value="GO_Central"/>
</dbReference>
<dbReference type="PaxDb" id="2711-XP_006469783.1"/>
<sequence>MSHPTAKEAQEQAIPKTLEKYEQLCELSRAYPLAKTSASSVSQGCREFLKLANKVVSPEPKFVPAMHHCLVSSMSLARNFSSKSQGNVLGIDLGTTYSRVAVMQGEDPVVIEEVEGGRYTKKSFRSMPSVVFFKPNGESWVGRQANMMTSLYPSRALFDTKHLVGTVYDSSKVQTSLYPKIVRGFKGEAWVETEFGIFSPAKIQAFILAKMRAIGEVYLKESATKAVISVPACFNEAQREAIKYAGDIAGLDIQGVVEDPVAAALAYGLDKRDGLFAVYSFGGTFEFSILEISNGVIKVKAKRKSLSHGGLDFDLLLVRHLWREFTRCHAFDASHYPLVLQRFLGAAERAKVRLSSEPQVEVKLHNLLNIQVKKSLVQKDLEVTITRSEFESLVSELIEETGAICQKCLEVANITRKDLDGILVVGGLGCVPSVREYMELFFGKSPLKSPRGVTPDEAVVIGAAIHGEKFRYVNRREPPNEGALYRSREEFSS</sequence>